<evidence type="ECO:0000256" key="1">
    <source>
        <dbReference type="SAM" id="MobiDB-lite"/>
    </source>
</evidence>
<proteinExistence type="predicted"/>
<protein>
    <recommendedName>
        <fullName evidence="4">DUF4371 domain-containing protein</fullName>
    </recommendedName>
</protein>
<dbReference type="InParanoid" id="E2A3A0"/>
<gene>
    <name evidence="2" type="ORF">EAG_03057</name>
</gene>
<reference evidence="2 3" key="1">
    <citation type="journal article" date="2010" name="Science">
        <title>Genomic comparison of the ants Camponotus floridanus and Harpegnathos saltator.</title>
        <authorList>
            <person name="Bonasio R."/>
            <person name="Zhang G."/>
            <person name="Ye C."/>
            <person name="Mutti N.S."/>
            <person name="Fang X."/>
            <person name="Qin N."/>
            <person name="Donahue G."/>
            <person name="Yang P."/>
            <person name="Li Q."/>
            <person name="Li C."/>
            <person name="Zhang P."/>
            <person name="Huang Z."/>
            <person name="Berger S.L."/>
            <person name="Reinberg D."/>
            <person name="Wang J."/>
            <person name="Liebig J."/>
        </authorList>
    </citation>
    <scope>NUCLEOTIDE SEQUENCE [LARGE SCALE GENOMIC DNA]</scope>
    <source>
        <strain evidence="3">C129</strain>
    </source>
</reference>
<feature type="compositionally biased region" description="Low complexity" evidence="1">
    <location>
        <begin position="1"/>
        <end position="17"/>
    </location>
</feature>
<evidence type="ECO:0008006" key="4">
    <source>
        <dbReference type="Google" id="ProtNLM"/>
    </source>
</evidence>
<name>E2A3A0_CAMFO</name>
<organism evidence="3">
    <name type="scientific">Camponotus floridanus</name>
    <name type="common">Florida carpenter ant</name>
    <dbReference type="NCBI Taxonomy" id="104421"/>
    <lineage>
        <taxon>Eukaryota</taxon>
        <taxon>Metazoa</taxon>
        <taxon>Ecdysozoa</taxon>
        <taxon>Arthropoda</taxon>
        <taxon>Hexapoda</taxon>
        <taxon>Insecta</taxon>
        <taxon>Pterygota</taxon>
        <taxon>Neoptera</taxon>
        <taxon>Endopterygota</taxon>
        <taxon>Hymenoptera</taxon>
        <taxon>Apocrita</taxon>
        <taxon>Aculeata</taxon>
        <taxon>Formicoidea</taxon>
        <taxon>Formicidae</taxon>
        <taxon>Formicinae</taxon>
        <taxon>Camponotus</taxon>
    </lineage>
</organism>
<dbReference type="Proteomes" id="UP000000311">
    <property type="component" value="Unassembled WGS sequence"/>
</dbReference>
<dbReference type="EMBL" id="GL436346">
    <property type="protein sequence ID" value="EFN72089.1"/>
    <property type="molecule type" value="Genomic_DNA"/>
</dbReference>
<keyword evidence="3" id="KW-1185">Reference proteome</keyword>
<dbReference type="OMA" id="KAHIEIC"/>
<sequence length="205" mass="24003">IKENNSVLNTNNENNNKNSDKKISEKYKFQEQWLQIELFKPWLRKVSHDENLFFCSFCDKSMRGDLSKIYRHAESKAHIEICKIKTETKNTNENINITDDSLLSFEERKNIAEIRYAALIADKNISHQTAKEIVNFFQHIGKDPNVLKSMSMGRTKCKSIITNVLCPVETDRVVNKIQNTKFSIFIDETSDITNDKWMTFPVRYV</sequence>
<feature type="non-terminal residue" evidence="2">
    <location>
        <position position="1"/>
    </location>
</feature>
<accession>E2A3A0</accession>
<evidence type="ECO:0000313" key="3">
    <source>
        <dbReference type="Proteomes" id="UP000000311"/>
    </source>
</evidence>
<dbReference type="AlphaFoldDB" id="E2A3A0"/>
<feature type="region of interest" description="Disordered" evidence="1">
    <location>
        <begin position="1"/>
        <end position="21"/>
    </location>
</feature>
<evidence type="ECO:0000313" key="2">
    <source>
        <dbReference type="EMBL" id="EFN72089.1"/>
    </source>
</evidence>
<feature type="non-terminal residue" evidence="2">
    <location>
        <position position="205"/>
    </location>
</feature>